<feature type="domain" description="HTH lysR-type" evidence="6">
    <location>
        <begin position="6"/>
        <end position="63"/>
    </location>
</feature>
<evidence type="ECO:0000256" key="1">
    <source>
        <dbReference type="ARBA" id="ARBA00009437"/>
    </source>
</evidence>
<name>A0A239Q3X1_9RHOB</name>
<dbReference type="OrthoDB" id="9813056at2"/>
<keyword evidence="8" id="KW-1185">Reference proteome</keyword>
<feature type="transmembrane region" description="Helical" evidence="5">
    <location>
        <begin position="225"/>
        <end position="247"/>
    </location>
</feature>
<keyword evidence="5" id="KW-1133">Transmembrane helix</keyword>
<dbReference type="InterPro" id="IPR005119">
    <property type="entry name" value="LysR_subst-bd"/>
</dbReference>
<dbReference type="SUPFAM" id="SSF53850">
    <property type="entry name" value="Periplasmic binding protein-like II"/>
    <property type="match status" value="1"/>
</dbReference>
<organism evidence="7 8">
    <name type="scientific">Paracoccus seriniphilus</name>
    <dbReference type="NCBI Taxonomy" id="184748"/>
    <lineage>
        <taxon>Bacteria</taxon>
        <taxon>Pseudomonadati</taxon>
        <taxon>Pseudomonadota</taxon>
        <taxon>Alphaproteobacteria</taxon>
        <taxon>Rhodobacterales</taxon>
        <taxon>Paracoccaceae</taxon>
        <taxon>Paracoccus</taxon>
    </lineage>
</organism>
<dbReference type="InterPro" id="IPR036388">
    <property type="entry name" value="WH-like_DNA-bd_sf"/>
</dbReference>
<evidence type="ECO:0000256" key="2">
    <source>
        <dbReference type="ARBA" id="ARBA00023015"/>
    </source>
</evidence>
<evidence type="ECO:0000256" key="4">
    <source>
        <dbReference type="ARBA" id="ARBA00023163"/>
    </source>
</evidence>
<dbReference type="PANTHER" id="PTHR30419">
    <property type="entry name" value="HTH-TYPE TRANSCRIPTIONAL REGULATOR YBHD"/>
    <property type="match status" value="1"/>
</dbReference>
<keyword evidence="3 7" id="KW-0238">DNA-binding</keyword>
<dbReference type="AlphaFoldDB" id="A0A239Q3X1"/>
<dbReference type="PROSITE" id="PS50931">
    <property type="entry name" value="HTH_LYSR"/>
    <property type="match status" value="1"/>
</dbReference>
<evidence type="ECO:0000259" key="6">
    <source>
        <dbReference type="PROSITE" id="PS50931"/>
    </source>
</evidence>
<dbReference type="InterPro" id="IPR036390">
    <property type="entry name" value="WH_DNA-bd_sf"/>
</dbReference>
<dbReference type="EMBL" id="FZQB01000057">
    <property type="protein sequence ID" value="SNT76966.1"/>
    <property type="molecule type" value="Genomic_DNA"/>
</dbReference>
<sequence>MSASNINLKLLQTFQLAAEHGSFRRAAEESNRSPSAVSMQIRDLEEQIGVSLFVRTPQSANLTPSGAILYEQVRMAMAGVQAGLDRLSDVAAQRRSHVSIGCAPTLAATRLGNILATFKLRYPRSVINLKETPPMDALTFLREQQVELYVGPEVPNMSDFHFEPILKDRFAVCIPAEFDEGAASFSLADIASFPLIVLDRQTAARGLLDRISGDLDLNIQYEVQYAYTAITLAAAGLGVAVVPFIAVPMLPTSAFRVLPLTDEGAERAVGIITARGHVPHNYSQQLMDLIRTELGRNGAVAP</sequence>
<evidence type="ECO:0000256" key="3">
    <source>
        <dbReference type="ARBA" id="ARBA00023125"/>
    </source>
</evidence>
<dbReference type="GO" id="GO:0003677">
    <property type="term" value="F:DNA binding"/>
    <property type="evidence" value="ECO:0007669"/>
    <property type="project" value="UniProtKB-KW"/>
</dbReference>
<dbReference type="FunFam" id="1.10.10.10:FF:000001">
    <property type="entry name" value="LysR family transcriptional regulator"/>
    <property type="match status" value="1"/>
</dbReference>
<evidence type="ECO:0000313" key="7">
    <source>
        <dbReference type="EMBL" id="SNT76966.1"/>
    </source>
</evidence>
<keyword evidence="5" id="KW-0472">Membrane</keyword>
<comment type="similarity">
    <text evidence="1">Belongs to the LysR transcriptional regulatory family.</text>
</comment>
<dbReference type="Gene3D" id="1.10.10.10">
    <property type="entry name" value="Winged helix-like DNA-binding domain superfamily/Winged helix DNA-binding domain"/>
    <property type="match status" value="1"/>
</dbReference>
<dbReference type="InterPro" id="IPR050950">
    <property type="entry name" value="HTH-type_LysR_regulators"/>
</dbReference>
<protein>
    <submittedName>
        <fullName evidence="7">DNA-binding transcriptional regulator, LysR family</fullName>
    </submittedName>
</protein>
<dbReference type="Gene3D" id="3.40.190.10">
    <property type="entry name" value="Periplasmic binding protein-like II"/>
    <property type="match status" value="2"/>
</dbReference>
<dbReference type="Pfam" id="PF03466">
    <property type="entry name" value="LysR_substrate"/>
    <property type="match status" value="1"/>
</dbReference>
<keyword evidence="4" id="KW-0804">Transcription</keyword>
<dbReference type="Proteomes" id="UP000198307">
    <property type="component" value="Unassembled WGS sequence"/>
</dbReference>
<dbReference type="RefSeq" id="WP_089346219.1">
    <property type="nucleotide sequence ID" value="NZ_CP067131.1"/>
</dbReference>
<gene>
    <name evidence="7" type="ORF">SAMN05444959_1572</name>
</gene>
<dbReference type="GO" id="GO:0003700">
    <property type="term" value="F:DNA-binding transcription factor activity"/>
    <property type="evidence" value="ECO:0007669"/>
    <property type="project" value="InterPro"/>
</dbReference>
<dbReference type="SUPFAM" id="SSF46785">
    <property type="entry name" value="Winged helix' DNA-binding domain"/>
    <property type="match status" value="1"/>
</dbReference>
<evidence type="ECO:0000313" key="8">
    <source>
        <dbReference type="Proteomes" id="UP000198307"/>
    </source>
</evidence>
<dbReference type="GO" id="GO:0005829">
    <property type="term" value="C:cytosol"/>
    <property type="evidence" value="ECO:0007669"/>
    <property type="project" value="TreeGrafter"/>
</dbReference>
<dbReference type="PRINTS" id="PR00039">
    <property type="entry name" value="HTHLYSR"/>
</dbReference>
<proteinExistence type="inferred from homology"/>
<accession>A0A239Q3X1</accession>
<reference evidence="7 8" key="1">
    <citation type="submission" date="2017-07" db="EMBL/GenBank/DDBJ databases">
        <authorList>
            <person name="Sun Z.S."/>
            <person name="Albrecht U."/>
            <person name="Echele G."/>
            <person name="Lee C.C."/>
        </authorList>
    </citation>
    <scope>NUCLEOTIDE SEQUENCE [LARGE SCALE GENOMIC DNA]</scope>
    <source>
        <strain evidence="7 8">DSM 14827</strain>
    </source>
</reference>
<dbReference type="InterPro" id="IPR000847">
    <property type="entry name" value="LysR_HTH_N"/>
</dbReference>
<keyword evidence="5" id="KW-0812">Transmembrane</keyword>
<dbReference type="PANTHER" id="PTHR30419:SF8">
    <property type="entry name" value="NITROGEN ASSIMILATION TRANSCRIPTIONAL ACTIVATOR-RELATED"/>
    <property type="match status" value="1"/>
</dbReference>
<keyword evidence="2" id="KW-0805">Transcription regulation</keyword>
<dbReference type="Pfam" id="PF00126">
    <property type="entry name" value="HTH_1"/>
    <property type="match status" value="1"/>
</dbReference>
<evidence type="ECO:0000256" key="5">
    <source>
        <dbReference type="SAM" id="Phobius"/>
    </source>
</evidence>